<dbReference type="RefSeq" id="WP_094546609.1">
    <property type="nucleotide sequence ID" value="NZ_MQWB01000001.1"/>
</dbReference>
<accession>A0A259TXB0</accession>
<evidence type="ECO:0000313" key="2">
    <source>
        <dbReference type="EMBL" id="OZC02395.1"/>
    </source>
</evidence>
<keyword evidence="1" id="KW-1133">Transmembrane helix</keyword>
<organism evidence="2 3">
    <name type="scientific">Rubricoccus marinus</name>
    <dbReference type="NCBI Taxonomy" id="716817"/>
    <lineage>
        <taxon>Bacteria</taxon>
        <taxon>Pseudomonadati</taxon>
        <taxon>Rhodothermota</taxon>
        <taxon>Rhodothermia</taxon>
        <taxon>Rhodothermales</taxon>
        <taxon>Rubricoccaceae</taxon>
        <taxon>Rubricoccus</taxon>
    </lineage>
</organism>
<reference evidence="2 3" key="1">
    <citation type="submission" date="2016-11" db="EMBL/GenBank/DDBJ databases">
        <title>Study of marine rhodopsin-containing bacteria.</title>
        <authorList>
            <person name="Yoshizawa S."/>
            <person name="Kumagai Y."/>
            <person name="Kogure K."/>
        </authorList>
    </citation>
    <scope>NUCLEOTIDE SEQUENCE [LARGE SCALE GENOMIC DNA]</scope>
    <source>
        <strain evidence="2 3">SG-29</strain>
    </source>
</reference>
<comment type="caution">
    <text evidence="2">The sequence shown here is derived from an EMBL/GenBank/DDBJ whole genome shotgun (WGS) entry which is preliminary data.</text>
</comment>
<dbReference type="AlphaFoldDB" id="A0A259TXB0"/>
<dbReference type="EMBL" id="MQWB01000001">
    <property type="protein sequence ID" value="OZC02395.1"/>
    <property type="molecule type" value="Genomic_DNA"/>
</dbReference>
<dbReference type="Proteomes" id="UP000216446">
    <property type="component" value="Unassembled WGS sequence"/>
</dbReference>
<feature type="transmembrane region" description="Helical" evidence="1">
    <location>
        <begin position="42"/>
        <end position="61"/>
    </location>
</feature>
<keyword evidence="3" id="KW-1185">Reference proteome</keyword>
<sequence length="192" mass="20507">MNGTPTSPDPRRTVAEAYADGTFQRPVHVHYHREPPPPRRSGGGLLSLVTFGVVVGSALFFGGPKALAAFQEARGLGPQPAFAVASQTCEHETPGAIDDLSVGGLLKSAVGAIAADRTVLSEVRIRNSGVEGWGVVEVEMEQSKAPYTVTRRERLYLQAGEERTLSYSFPEYVAGAEVRCRVSARSPEVAGR</sequence>
<proteinExistence type="predicted"/>
<gene>
    <name evidence="2" type="ORF">BSZ36_05045</name>
</gene>
<keyword evidence="1" id="KW-0812">Transmembrane</keyword>
<evidence type="ECO:0000256" key="1">
    <source>
        <dbReference type="SAM" id="Phobius"/>
    </source>
</evidence>
<keyword evidence="1" id="KW-0472">Membrane</keyword>
<protein>
    <submittedName>
        <fullName evidence="2">Uncharacterized protein</fullName>
    </submittedName>
</protein>
<evidence type="ECO:0000313" key="3">
    <source>
        <dbReference type="Proteomes" id="UP000216446"/>
    </source>
</evidence>
<name>A0A259TXB0_9BACT</name>
<dbReference type="InParanoid" id="A0A259TXB0"/>